<keyword evidence="2" id="KW-1185">Reference proteome</keyword>
<evidence type="ECO:0000313" key="2">
    <source>
        <dbReference type="Proteomes" id="UP000075737"/>
    </source>
</evidence>
<sequence length="186" mass="22353">MKPKDELNFNNLIKNYNYLRKVKEATEDYLDKKKVNKLIALLREAISKRKLSLEVWELDKFRDNYFGYKGVIGAFKVRKVNMTYYLIFVPWNNDERISLVVYLNDSKLPIFGRFNCKIIGKNSFFYYNYYSVKRDGKNALRKELFYKKYGEGYALIKLPRKVEEVDLFIQELVYLSDVIDEINREV</sequence>
<comment type="caution">
    <text evidence="1">The sequence shown here is derived from an EMBL/GenBank/DDBJ whole genome shotgun (WGS) entry which is preliminary data.</text>
</comment>
<accession>A0A162MYI7</accession>
<dbReference type="RefSeq" id="WP_068747268.1">
    <property type="nucleotide sequence ID" value="NZ_LOHZ01000015.1"/>
</dbReference>
<evidence type="ECO:0000313" key="1">
    <source>
        <dbReference type="EMBL" id="KYO68558.1"/>
    </source>
</evidence>
<organism evidence="1 2">
    <name type="scientific">Thermovenabulum gondwanense</name>
    <dbReference type="NCBI Taxonomy" id="520767"/>
    <lineage>
        <taxon>Bacteria</taxon>
        <taxon>Bacillati</taxon>
        <taxon>Bacillota</taxon>
        <taxon>Clostridia</taxon>
        <taxon>Thermosediminibacterales</taxon>
        <taxon>Thermosediminibacteraceae</taxon>
        <taxon>Thermovenabulum</taxon>
    </lineage>
</organism>
<protein>
    <submittedName>
        <fullName evidence="1">Uncharacterized protein</fullName>
    </submittedName>
</protein>
<proteinExistence type="predicted"/>
<name>A0A162MYI7_9FIRM</name>
<reference evidence="1 2" key="1">
    <citation type="submission" date="2015-12" db="EMBL/GenBank/DDBJ databases">
        <title>Draft genome of Thermovenabulum gondwanense isolated from a red thermophilic microbial mat colonisisng an outflow channel of a bore well.</title>
        <authorList>
            <person name="Patel B.K."/>
        </authorList>
    </citation>
    <scope>NUCLEOTIDE SEQUENCE [LARGE SCALE GENOMIC DNA]</scope>
    <source>
        <strain evidence="1 2">R270</strain>
    </source>
</reference>
<dbReference type="AlphaFoldDB" id="A0A162MYI7"/>
<dbReference type="Proteomes" id="UP000075737">
    <property type="component" value="Unassembled WGS sequence"/>
</dbReference>
<dbReference type="EMBL" id="LOHZ01000015">
    <property type="protein sequence ID" value="KYO68558.1"/>
    <property type="molecule type" value="Genomic_DNA"/>
</dbReference>
<dbReference type="OrthoDB" id="2590330at2"/>
<gene>
    <name evidence="1" type="ORF">ATZ99_00670</name>
</gene>